<reference evidence="8" key="1">
    <citation type="submission" date="2023-10" db="EMBL/GenBank/DDBJ databases">
        <authorList>
            <person name="Chen Y."/>
            <person name="Shah S."/>
            <person name="Dougan E. K."/>
            <person name="Thang M."/>
            <person name="Chan C."/>
        </authorList>
    </citation>
    <scope>NUCLEOTIDE SEQUENCE [LARGE SCALE GENOMIC DNA]</scope>
</reference>
<dbReference type="PANTHER" id="PTHR43365">
    <property type="entry name" value="BLR7806 PROTEIN"/>
    <property type="match status" value="1"/>
</dbReference>
<accession>A0ABN9RPR3</accession>
<dbReference type="InterPro" id="IPR002155">
    <property type="entry name" value="Thiolase"/>
</dbReference>
<dbReference type="PROSITE" id="PS00737">
    <property type="entry name" value="THIOLASE_2"/>
    <property type="match status" value="1"/>
</dbReference>
<dbReference type="Gene3D" id="3.40.47.10">
    <property type="match status" value="2"/>
</dbReference>
<organism evidence="8 9">
    <name type="scientific">Prorocentrum cordatum</name>
    <dbReference type="NCBI Taxonomy" id="2364126"/>
    <lineage>
        <taxon>Eukaryota</taxon>
        <taxon>Sar</taxon>
        <taxon>Alveolata</taxon>
        <taxon>Dinophyceae</taxon>
        <taxon>Prorocentrales</taxon>
        <taxon>Prorocentraceae</taxon>
        <taxon>Prorocentrum</taxon>
    </lineage>
</organism>
<dbReference type="InterPro" id="IPR016039">
    <property type="entry name" value="Thiolase-like"/>
</dbReference>
<dbReference type="NCBIfam" id="TIGR01930">
    <property type="entry name" value="AcCoA-C-Actrans"/>
    <property type="match status" value="1"/>
</dbReference>
<feature type="domain" description="Thiolase N-terminal" evidence="6">
    <location>
        <begin position="13"/>
        <end position="281"/>
    </location>
</feature>
<dbReference type="EMBL" id="CAUYUJ010007569">
    <property type="protein sequence ID" value="CAK0821213.1"/>
    <property type="molecule type" value="Genomic_DNA"/>
</dbReference>
<evidence type="ECO:0000259" key="7">
    <source>
        <dbReference type="Pfam" id="PF02803"/>
    </source>
</evidence>
<dbReference type="PIRSF" id="PIRSF000429">
    <property type="entry name" value="Ac-CoA_Ac_transf"/>
    <property type="match status" value="1"/>
</dbReference>
<dbReference type="CDD" id="cd00751">
    <property type="entry name" value="thiolase"/>
    <property type="match status" value="1"/>
</dbReference>
<evidence type="ECO:0000256" key="4">
    <source>
        <dbReference type="RuleBase" id="RU003557"/>
    </source>
</evidence>
<feature type="region of interest" description="Disordered" evidence="5">
    <location>
        <begin position="395"/>
        <end position="448"/>
    </location>
</feature>
<name>A0ABN9RPR3_9DINO</name>
<comment type="caution">
    <text evidence="8">The sequence shown here is derived from an EMBL/GenBank/DDBJ whole genome shotgun (WGS) entry which is preliminary data.</text>
</comment>
<evidence type="ECO:0000313" key="8">
    <source>
        <dbReference type="EMBL" id="CAK0821213.1"/>
    </source>
</evidence>
<dbReference type="Pfam" id="PF00108">
    <property type="entry name" value="Thiolase_N"/>
    <property type="match status" value="1"/>
</dbReference>
<evidence type="ECO:0000259" key="6">
    <source>
        <dbReference type="Pfam" id="PF00108"/>
    </source>
</evidence>
<dbReference type="PANTHER" id="PTHR43365:SF1">
    <property type="entry name" value="ACETYL-COA C-ACYLTRANSFERASE"/>
    <property type="match status" value="1"/>
</dbReference>
<keyword evidence="3 4" id="KW-0012">Acyltransferase</keyword>
<evidence type="ECO:0000256" key="5">
    <source>
        <dbReference type="SAM" id="MobiDB-lite"/>
    </source>
</evidence>
<protein>
    <recommendedName>
        <fullName evidence="10">Acetyl-CoA C-acyltransferase</fullName>
    </recommendedName>
</protein>
<sequence>MGDVGSFKPFNAYIVEACRTAAGKKKGSLSGYHPTDLGAAVCDALVERTKIDASLIEDVIFGCVSQVGAQAGNIGRGVVLACKRIPESVPGTTIDRQCGSGQQAIHSAAQAVMSGVHDCVIAGGVEVMSQVPIGSNIVDGFKAGHGMPMSESVQEKYRESLKQFEEFDINPTQFSQFGGAELLAKKYGLSKEDLDRFGSTSHQRAHAATKAGKFQAEVVPVPVKASSGESTGMLTEDEGVRPGATYEATAKLKPLYKNGVISPANASQISDGASALLICNERGLERLGLKPRARICAQALAGDDPVMMLEGPIPASKTCLAKAGLAIKDIDLYEVNEAFAPVPLAWCKALGADFERLNVNGGAMALGHPLGATGVKLMTTLLHELERRKGRYWSQHRQTNPHPHWAVASRPHQPTHPPRRGVVISAKPGGRSVSPQSGVSQPVGSRRC</sequence>
<evidence type="ECO:0000256" key="1">
    <source>
        <dbReference type="ARBA" id="ARBA00010982"/>
    </source>
</evidence>
<feature type="compositionally biased region" description="Low complexity" evidence="5">
    <location>
        <begin position="428"/>
        <end position="448"/>
    </location>
</feature>
<evidence type="ECO:0000256" key="2">
    <source>
        <dbReference type="ARBA" id="ARBA00022679"/>
    </source>
</evidence>
<dbReference type="InterPro" id="IPR020613">
    <property type="entry name" value="Thiolase_CS"/>
</dbReference>
<feature type="domain" description="Thiolase C-terminal" evidence="7">
    <location>
        <begin position="289"/>
        <end position="392"/>
    </location>
</feature>
<gene>
    <name evidence="8" type="ORF">PCOR1329_LOCUS22599</name>
</gene>
<evidence type="ECO:0000313" key="9">
    <source>
        <dbReference type="Proteomes" id="UP001189429"/>
    </source>
</evidence>
<dbReference type="Proteomes" id="UP001189429">
    <property type="component" value="Unassembled WGS sequence"/>
</dbReference>
<dbReference type="SUPFAM" id="SSF53901">
    <property type="entry name" value="Thiolase-like"/>
    <property type="match status" value="2"/>
</dbReference>
<dbReference type="InterPro" id="IPR020616">
    <property type="entry name" value="Thiolase_N"/>
</dbReference>
<keyword evidence="2 4" id="KW-0808">Transferase</keyword>
<comment type="similarity">
    <text evidence="1 4">Belongs to the thiolase-like superfamily. Thiolase family.</text>
</comment>
<dbReference type="InterPro" id="IPR020617">
    <property type="entry name" value="Thiolase_C"/>
</dbReference>
<evidence type="ECO:0008006" key="10">
    <source>
        <dbReference type="Google" id="ProtNLM"/>
    </source>
</evidence>
<evidence type="ECO:0000256" key="3">
    <source>
        <dbReference type="ARBA" id="ARBA00023315"/>
    </source>
</evidence>
<proteinExistence type="inferred from homology"/>
<dbReference type="Pfam" id="PF02803">
    <property type="entry name" value="Thiolase_C"/>
    <property type="match status" value="1"/>
</dbReference>
<keyword evidence="9" id="KW-1185">Reference proteome</keyword>